<dbReference type="InterPro" id="IPR025619">
    <property type="entry name" value="YlzJ"/>
</dbReference>
<evidence type="ECO:0000313" key="2">
    <source>
        <dbReference type="Proteomes" id="UP000784880"/>
    </source>
</evidence>
<dbReference type="RefSeq" id="WP_217069102.1">
    <property type="nucleotide sequence ID" value="NZ_JAHQCS010000178.1"/>
</dbReference>
<organism evidence="1 2">
    <name type="scientific">Evansella tamaricis</name>
    <dbReference type="NCBI Taxonomy" id="2069301"/>
    <lineage>
        <taxon>Bacteria</taxon>
        <taxon>Bacillati</taxon>
        <taxon>Bacillota</taxon>
        <taxon>Bacilli</taxon>
        <taxon>Bacillales</taxon>
        <taxon>Bacillaceae</taxon>
        <taxon>Evansella</taxon>
    </lineage>
</organism>
<protein>
    <submittedName>
        <fullName evidence="1">YlzJ-like family protein</fullName>
    </submittedName>
</protein>
<dbReference type="Proteomes" id="UP000784880">
    <property type="component" value="Unassembled WGS sequence"/>
</dbReference>
<comment type="caution">
    <text evidence="1">The sequence shown here is derived from an EMBL/GenBank/DDBJ whole genome shotgun (WGS) entry which is preliminary data.</text>
</comment>
<proteinExistence type="predicted"/>
<accession>A0ABS6JLE4</accession>
<reference evidence="1 2" key="1">
    <citation type="submission" date="2021-06" db="EMBL/GenBank/DDBJ databases">
        <title>Bacillus sp. RD4P76, an endophyte from a halophyte.</title>
        <authorList>
            <person name="Sun J.-Q."/>
        </authorList>
    </citation>
    <scope>NUCLEOTIDE SEQUENCE [LARGE SCALE GENOMIC DNA]</scope>
    <source>
        <strain evidence="1 2">CGMCC 1.15917</strain>
    </source>
</reference>
<keyword evidence="2" id="KW-1185">Reference proteome</keyword>
<dbReference type="Pfam" id="PF14035">
    <property type="entry name" value="YlzJ"/>
    <property type="match status" value="1"/>
</dbReference>
<sequence length="76" mass="8958">MILYTYQSQESIFPVDDSAFANVEMVDVPGGQLLLERQKESNNQYRIVRLLSTDPYMYLDQRYQPGQFYELGNQNK</sequence>
<evidence type="ECO:0000313" key="1">
    <source>
        <dbReference type="EMBL" id="MBU9714494.1"/>
    </source>
</evidence>
<gene>
    <name evidence="1" type="ORF">KS419_22385</name>
</gene>
<name>A0ABS6JLE4_9BACI</name>
<dbReference type="EMBL" id="JAHQCS010000178">
    <property type="protein sequence ID" value="MBU9714494.1"/>
    <property type="molecule type" value="Genomic_DNA"/>
</dbReference>